<keyword evidence="4" id="KW-1185">Reference proteome</keyword>
<keyword evidence="1" id="KW-0560">Oxidoreductase</keyword>
<proteinExistence type="predicted"/>
<dbReference type="Proteomes" id="UP001499979">
    <property type="component" value="Unassembled WGS sequence"/>
</dbReference>
<dbReference type="EMBL" id="BAAAJE010000015">
    <property type="protein sequence ID" value="GAA1148154.1"/>
    <property type="molecule type" value="Genomic_DNA"/>
</dbReference>
<evidence type="ECO:0000259" key="2">
    <source>
        <dbReference type="Pfam" id="PF01266"/>
    </source>
</evidence>
<dbReference type="PANTHER" id="PTHR13847:SF287">
    <property type="entry name" value="FAD-DEPENDENT OXIDOREDUCTASE DOMAIN-CONTAINING PROTEIN 1"/>
    <property type="match status" value="1"/>
</dbReference>
<evidence type="ECO:0000313" key="3">
    <source>
        <dbReference type="EMBL" id="GAA1148154.1"/>
    </source>
</evidence>
<dbReference type="SUPFAM" id="SSF51905">
    <property type="entry name" value="FAD/NAD(P)-binding domain"/>
    <property type="match status" value="1"/>
</dbReference>
<protein>
    <submittedName>
        <fullName evidence="3">FAD-binding oxidoreductase</fullName>
    </submittedName>
</protein>
<dbReference type="RefSeq" id="WP_343908253.1">
    <property type="nucleotide sequence ID" value="NZ_BAAAJE010000015.1"/>
</dbReference>
<reference evidence="4" key="1">
    <citation type="journal article" date="2019" name="Int. J. Syst. Evol. Microbiol.">
        <title>The Global Catalogue of Microorganisms (GCM) 10K type strain sequencing project: providing services to taxonomists for standard genome sequencing and annotation.</title>
        <authorList>
            <consortium name="The Broad Institute Genomics Platform"/>
            <consortium name="The Broad Institute Genome Sequencing Center for Infectious Disease"/>
            <person name="Wu L."/>
            <person name="Ma J."/>
        </authorList>
    </citation>
    <scope>NUCLEOTIDE SEQUENCE [LARGE SCALE GENOMIC DNA]</scope>
    <source>
        <strain evidence="4">JCM 11813</strain>
    </source>
</reference>
<gene>
    <name evidence="3" type="ORF">GCM10009606_28590</name>
</gene>
<evidence type="ECO:0000256" key="1">
    <source>
        <dbReference type="ARBA" id="ARBA00023002"/>
    </source>
</evidence>
<dbReference type="Gene3D" id="3.50.50.60">
    <property type="entry name" value="FAD/NAD(P)-binding domain"/>
    <property type="match status" value="1"/>
</dbReference>
<accession>A0ABP4F0T3</accession>
<dbReference type="PANTHER" id="PTHR13847">
    <property type="entry name" value="SARCOSINE DEHYDROGENASE-RELATED"/>
    <property type="match status" value="1"/>
</dbReference>
<dbReference type="InterPro" id="IPR036188">
    <property type="entry name" value="FAD/NAD-bd_sf"/>
</dbReference>
<evidence type="ECO:0000313" key="4">
    <source>
        <dbReference type="Proteomes" id="UP001499979"/>
    </source>
</evidence>
<dbReference type="Gene3D" id="3.30.9.10">
    <property type="entry name" value="D-Amino Acid Oxidase, subunit A, domain 2"/>
    <property type="match status" value="1"/>
</dbReference>
<sequence>MRLDTLVVGAGVIGSAIALELARAGHDVVVVDKGPGVGFGSTSASSAIVRFHYSTFTAVAAAWEARQLWADWVGHLGHADPDGLASFHRTGMLVLGGGAPPYLDEAGVPWELWDADEVARRLPGLDTGSYGPPKPVDDPAFFDDPDGRLGGSFTPDAGYVDDPRLAAANLAAAARSRGTRFLLRREVVAVDGDGPRRWRVRTGEGDTLDADIVVNAAGPWSAALSRELGLDADFALTSRPLRQEVHQLAAPGPDVAVADPDLGVYLRPQAGGLLLVGGLEPECDPLEWLDRPEDADPRPTRRVFEAQTLRAARRVPELAVPSRPSGITGVYDVTPDWTPIYDRTALPGVYVAMGTSGNQFKNAPVVGQLMAHLVGAVEAGHDHDADPLTWRAPRTGNVLDLATYSRLRRVAPGGPSNVLG</sequence>
<organism evidence="3 4">
    <name type="scientific">Nocardioides aquiterrae</name>
    <dbReference type="NCBI Taxonomy" id="203799"/>
    <lineage>
        <taxon>Bacteria</taxon>
        <taxon>Bacillati</taxon>
        <taxon>Actinomycetota</taxon>
        <taxon>Actinomycetes</taxon>
        <taxon>Propionibacteriales</taxon>
        <taxon>Nocardioidaceae</taxon>
        <taxon>Nocardioides</taxon>
    </lineage>
</organism>
<name>A0ABP4F0T3_9ACTN</name>
<dbReference type="Pfam" id="PF01266">
    <property type="entry name" value="DAO"/>
    <property type="match status" value="1"/>
</dbReference>
<feature type="domain" description="FAD dependent oxidoreductase" evidence="2">
    <location>
        <begin position="4"/>
        <end position="373"/>
    </location>
</feature>
<comment type="caution">
    <text evidence="3">The sequence shown here is derived from an EMBL/GenBank/DDBJ whole genome shotgun (WGS) entry which is preliminary data.</text>
</comment>
<dbReference type="InterPro" id="IPR006076">
    <property type="entry name" value="FAD-dep_OxRdtase"/>
</dbReference>